<accession>A0A846HC15</accession>
<comment type="caution">
    <text evidence="2">The sequence shown here is derived from an EMBL/GenBank/DDBJ whole genome shotgun (WGS) entry which is preliminary data.</text>
</comment>
<evidence type="ECO:0000313" key="2">
    <source>
        <dbReference type="EMBL" id="NEU74915.1"/>
    </source>
</evidence>
<sequence length="343" mass="39033">MKILVIGGTKFIGPSVVRQLSKMGHEVTVFHRGKTTVELPLNVQEILGDRTHITDFKSKFAEISPQVVLDMFPYTENDALMLMKTFKGITQRIVAISSMDVYRAYGVILGRESDVIPLPITEDSPLRSSLYPYRNKSEKPLEGIDDDYEKILVEKVVMSDPDLPGTIVRLPMVYGENDPLNRLFPYLQRMDENRQGIVLEESLAGWRGSYGYVENVGYAIALAVTNERASDRIYHVADTQVLSEAERITKVGEVVRWEGKVVTVPPEKLPPEWKLPVNTKQDWFIDSTRIRQELGYSEIISPEEALQRTIDWQRSHPPQEPDKFAAPWLLDYATEDAILAKLL</sequence>
<protein>
    <submittedName>
        <fullName evidence="2">NAD-dependent epimerase/dehydratase family protein</fullName>
    </submittedName>
</protein>
<organism evidence="2 3">
    <name type="scientific">Hassallia byssoidea VB512170</name>
    <dbReference type="NCBI Taxonomy" id="1304833"/>
    <lineage>
        <taxon>Bacteria</taxon>
        <taxon>Bacillati</taxon>
        <taxon>Cyanobacteriota</taxon>
        <taxon>Cyanophyceae</taxon>
        <taxon>Nostocales</taxon>
        <taxon>Tolypothrichaceae</taxon>
        <taxon>Hassallia</taxon>
    </lineage>
</organism>
<dbReference type="InterPro" id="IPR050177">
    <property type="entry name" value="Lipid_A_modif_metabolic_enz"/>
</dbReference>
<dbReference type="InterPro" id="IPR036291">
    <property type="entry name" value="NAD(P)-bd_dom_sf"/>
</dbReference>
<dbReference type="InterPro" id="IPR001509">
    <property type="entry name" value="Epimerase_deHydtase"/>
</dbReference>
<dbReference type="Gene3D" id="3.40.50.720">
    <property type="entry name" value="NAD(P)-binding Rossmann-like Domain"/>
    <property type="match status" value="1"/>
</dbReference>
<evidence type="ECO:0000313" key="3">
    <source>
        <dbReference type="Proteomes" id="UP000031549"/>
    </source>
</evidence>
<reference evidence="2 3" key="1">
    <citation type="journal article" date="2015" name="Genome Announc.">
        <title>Draft Genome Sequence of Cyanobacterium Hassallia byssoidea Strain VB512170, Isolated from Monuments in India.</title>
        <authorList>
            <person name="Singh D."/>
            <person name="Chandrababunaidu M.M."/>
            <person name="Panda A."/>
            <person name="Sen D."/>
            <person name="Bhattacharyya S."/>
            <person name="Adhikary S.P."/>
            <person name="Tripathy S."/>
        </authorList>
    </citation>
    <scope>NUCLEOTIDE SEQUENCE [LARGE SCALE GENOMIC DNA]</scope>
    <source>
        <strain evidence="2 3">VB512170</strain>
    </source>
</reference>
<dbReference type="EMBL" id="JTCM02000053">
    <property type="protein sequence ID" value="NEU74915.1"/>
    <property type="molecule type" value="Genomic_DNA"/>
</dbReference>
<keyword evidence="3" id="KW-1185">Reference proteome</keyword>
<dbReference type="AlphaFoldDB" id="A0A846HC15"/>
<dbReference type="Proteomes" id="UP000031549">
    <property type="component" value="Unassembled WGS sequence"/>
</dbReference>
<dbReference type="SUPFAM" id="SSF51735">
    <property type="entry name" value="NAD(P)-binding Rossmann-fold domains"/>
    <property type="match status" value="1"/>
</dbReference>
<name>A0A846HC15_9CYAN</name>
<proteinExistence type="predicted"/>
<feature type="domain" description="NAD-dependent epimerase/dehydratase" evidence="1">
    <location>
        <begin position="3"/>
        <end position="70"/>
    </location>
</feature>
<dbReference type="RefSeq" id="WP_039737286.1">
    <property type="nucleotide sequence ID" value="NZ_JTCM02000053.1"/>
</dbReference>
<dbReference type="Pfam" id="PF01370">
    <property type="entry name" value="Epimerase"/>
    <property type="match status" value="1"/>
</dbReference>
<dbReference type="PANTHER" id="PTHR43245">
    <property type="entry name" value="BIFUNCTIONAL POLYMYXIN RESISTANCE PROTEIN ARNA"/>
    <property type="match status" value="1"/>
</dbReference>
<gene>
    <name evidence="2" type="ORF">PI95_020735</name>
</gene>
<evidence type="ECO:0000259" key="1">
    <source>
        <dbReference type="Pfam" id="PF01370"/>
    </source>
</evidence>